<comment type="pathway">
    <text evidence="7">Amino-acid degradation; L-histidine degradation into L-glutamate [regulation].</text>
</comment>
<dbReference type="RefSeq" id="WP_167224066.1">
    <property type="nucleotide sequence ID" value="NZ_JAAQPH010000006.1"/>
</dbReference>
<dbReference type="PROSITE" id="PS50949">
    <property type="entry name" value="HTH_GNTR"/>
    <property type="match status" value="1"/>
</dbReference>
<dbReference type="InterPro" id="IPR010248">
    <property type="entry name" value="His_ut_repres"/>
</dbReference>
<dbReference type="CDD" id="cd07377">
    <property type="entry name" value="WHTH_GntR"/>
    <property type="match status" value="1"/>
</dbReference>
<evidence type="ECO:0000256" key="8">
    <source>
        <dbReference type="ARBA" id="ARBA00071620"/>
    </source>
</evidence>
<keyword evidence="1" id="KW-0678">Repressor</keyword>
<keyword evidence="2" id="KW-0369">Histidine metabolism</keyword>
<comment type="function">
    <text evidence="6">Repressor which binds to the hutP region in the histidine utilization (hut) operon. It blocks the expression of all the hut genes in the absence of inducer.</text>
</comment>
<evidence type="ECO:0000313" key="12">
    <source>
        <dbReference type="Proteomes" id="UP000761264"/>
    </source>
</evidence>
<dbReference type="EMBL" id="JAAQPH010000006">
    <property type="protein sequence ID" value="NIA68960.1"/>
    <property type="molecule type" value="Genomic_DNA"/>
</dbReference>
<evidence type="ECO:0000313" key="11">
    <source>
        <dbReference type="EMBL" id="NIA68960.1"/>
    </source>
</evidence>
<feature type="domain" description="HTH gntR-type" evidence="10">
    <location>
        <begin position="14"/>
        <end position="82"/>
    </location>
</feature>
<dbReference type="GO" id="GO:0045892">
    <property type="term" value="P:negative regulation of DNA-templated transcription"/>
    <property type="evidence" value="ECO:0007669"/>
    <property type="project" value="UniProtKB-UniRule"/>
</dbReference>
<evidence type="ECO:0000256" key="2">
    <source>
        <dbReference type="ARBA" id="ARBA00022808"/>
    </source>
</evidence>
<dbReference type="SMART" id="SM00866">
    <property type="entry name" value="UTRA"/>
    <property type="match status" value="1"/>
</dbReference>
<keyword evidence="12" id="KW-1185">Reference proteome</keyword>
<dbReference type="SUPFAM" id="SSF46785">
    <property type="entry name" value="Winged helix' DNA-binding domain"/>
    <property type="match status" value="1"/>
</dbReference>
<dbReference type="InterPro" id="IPR000524">
    <property type="entry name" value="Tscrpt_reg_HTH_GntR"/>
</dbReference>
<dbReference type="Pfam" id="PF07702">
    <property type="entry name" value="UTRA"/>
    <property type="match status" value="1"/>
</dbReference>
<dbReference type="InterPro" id="IPR011663">
    <property type="entry name" value="UTRA"/>
</dbReference>
<evidence type="ECO:0000256" key="9">
    <source>
        <dbReference type="NCBIfam" id="TIGR02018"/>
    </source>
</evidence>
<dbReference type="PANTHER" id="PTHR44846:SF16">
    <property type="entry name" value="TRANSCRIPTIONAL REGULATOR PHNF-RELATED"/>
    <property type="match status" value="1"/>
</dbReference>
<dbReference type="GO" id="GO:0003677">
    <property type="term" value="F:DNA binding"/>
    <property type="evidence" value="ECO:0007669"/>
    <property type="project" value="UniProtKB-UniRule"/>
</dbReference>
<evidence type="ECO:0000256" key="4">
    <source>
        <dbReference type="ARBA" id="ARBA00023125"/>
    </source>
</evidence>
<dbReference type="GO" id="GO:0003700">
    <property type="term" value="F:DNA-binding transcription factor activity"/>
    <property type="evidence" value="ECO:0007669"/>
    <property type="project" value="UniProtKB-UniRule"/>
</dbReference>
<evidence type="ECO:0000259" key="10">
    <source>
        <dbReference type="PROSITE" id="PS50949"/>
    </source>
</evidence>
<dbReference type="PANTHER" id="PTHR44846">
    <property type="entry name" value="MANNOSYL-D-GLYCERATE TRANSPORT/METABOLISM SYSTEM REPRESSOR MNGR-RELATED"/>
    <property type="match status" value="1"/>
</dbReference>
<dbReference type="Proteomes" id="UP000761264">
    <property type="component" value="Unassembled WGS sequence"/>
</dbReference>
<keyword evidence="4" id="KW-0238">DNA-binding</keyword>
<dbReference type="GO" id="GO:0006547">
    <property type="term" value="P:L-histidine metabolic process"/>
    <property type="evidence" value="ECO:0007669"/>
    <property type="project" value="UniProtKB-UniRule"/>
</dbReference>
<dbReference type="InterPro" id="IPR050679">
    <property type="entry name" value="Bact_HTH_transcr_reg"/>
</dbReference>
<dbReference type="AlphaFoldDB" id="A0A967EXD3"/>
<accession>A0A967EXD3</accession>
<sequence length="250" mass="28231">MAPSTPAPTAQDDPPLYQQVKDYIVSRILAGDWPEGGRVPSENELTREQGVSRMTVNRALRELTGEGWLDRVQGAGTFVAQTKPQSEILSIHNIADEIRARGHDHSAEICLLRREKARAFEAKLLGLKRGDTLFHSIIVHRENGQPIQLEDRYVSPAAAPAYMDQDFTRITPNHYLMQAAPLSEAEHMVMAVLPSDEERRLLEIDAGTPCLLLRRHTWSGKRPVTWARLLHPGDRYRLGGRFSAEDRDRD</sequence>
<evidence type="ECO:0000256" key="6">
    <source>
        <dbReference type="ARBA" id="ARBA00058362"/>
    </source>
</evidence>
<evidence type="ECO:0000256" key="1">
    <source>
        <dbReference type="ARBA" id="ARBA00022491"/>
    </source>
</evidence>
<protein>
    <recommendedName>
        <fullName evidence="8 9">Histidine utilization repressor</fullName>
    </recommendedName>
</protein>
<dbReference type="FunFam" id="1.10.10.10:FF:000079">
    <property type="entry name" value="GntR family transcriptional regulator"/>
    <property type="match status" value="1"/>
</dbReference>
<dbReference type="SMART" id="SM00345">
    <property type="entry name" value="HTH_GNTR"/>
    <property type="match status" value="1"/>
</dbReference>
<dbReference type="Pfam" id="PF00392">
    <property type="entry name" value="GntR"/>
    <property type="match status" value="1"/>
</dbReference>
<dbReference type="FunFam" id="3.40.1410.10:FF:000004">
    <property type="entry name" value="Histidine utilization repressor"/>
    <property type="match status" value="1"/>
</dbReference>
<dbReference type="InterPro" id="IPR028978">
    <property type="entry name" value="Chorismate_lyase_/UTRA_dom_sf"/>
</dbReference>
<dbReference type="SUPFAM" id="SSF64288">
    <property type="entry name" value="Chorismate lyase-like"/>
    <property type="match status" value="1"/>
</dbReference>
<gene>
    <name evidence="11" type="primary">hutC</name>
    <name evidence="11" type="ORF">HBA54_10180</name>
</gene>
<reference evidence="11" key="1">
    <citation type="submission" date="2020-03" db="EMBL/GenBank/DDBJ databases">
        <title>Genome of Pelagibius litoralis DSM 21314T.</title>
        <authorList>
            <person name="Wang G."/>
        </authorList>
    </citation>
    <scope>NUCLEOTIDE SEQUENCE</scope>
    <source>
        <strain evidence="11">DSM 21314</strain>
    </source>
</reference>
<dbReference type="InterPro" id="IPR036388">
    <property type="entry name" value="WH-like_DNA-bd_sf"/>
</dbReference>
<dbReference type="PRINTS" id="PR00035">
    <property type="entry name" value="HTHGNTR"/>
</dbReference>
<comment type="caution">
    <text evidence="11">The sequence shown here is derived from an EMBL/GenBank/DDBJ whole genome shotgun (WGS) entry which is preliminary data.</text>
</comment>
<keyword evidence="3" id="KW-0805">Transcription regulation</keyword>
<dbReference type="InterPro" id="IPR036390">
    <property type="entry name" value="WH_DNA-bd_sf"/>
</dbReference>
<evidence type="ECO:0000256" key="5">
    <source>
        <dbReference type="ARBA" id="ARBA00023163"/>
    </source>
</evidence>
<organism evidence="11 12">
    <name type="scientific">Pelagibius litoralis</name>
    <dbReference type="NCBI Taxonomy" id="374515"/>
    <lineage>
        <taxon>Bacteria</taxon>
        <taxon>Pseudomonadati</taxon>
        <taxon>Pseudomonadota</taxon>
        <taxon>Alphaproteobacteria</taxon>
        <taxon>Rhodospirillales</taxon>
        <taxon>Rhodovibrionaceae</taxon>
        <taxon>Pelagibius</taxon>
    </lineage>
</organism>
<name>A0A967EXD3_9PROT</name>
<dbReference type="Gene3D" id="3.40.1410.10">
    <property type="entry name" value="Chorismate lyase-like"/>
    <property type="match status" value="1"/>
</dbReference>
<keyword evidence="5" id="KW-0804">Transcription</keyword>
<dbReference type="NCBIfam" id="TIGR02018">
    <property type="entry name" value="his_ut_repres"/>
    <property type="match status" value="1"/>
</dbReference>
<dbReference type="Gene3D" id="1.10.10.10">
    <property type="entry name" value="Winged helix-like DNA-binding domain superfamily/Winged helix DNA-binding domain"/>
    <property type="match status" value="1"/>
</dbReference>
<evidence type="ECO:0000256" key="3">
    <source>
        <dbReference type="ARBA" id="ARBA00023015"/>
    </source>
</evidence>
<evidence type="ECO:0000256" key="7">
    <source>
        <dbReference type="ARBA" id="ARBA00060686"/>
    </source>
</evidence>
<proteinExistence type="predicted"/>